<evidence type="ECO:0000313" key="2">
    <source>
        <dbReference type="EMBL" id="NHF62845.1"/>
    </source>
</evidence>
<dbReference type="Pfam" id="PF12728">
    <property type="entry name" value="HTH_17"/>
    <property type="match status" value="1"/>
</dbReference>
<accession>A0A9E5JLM4</accession>
<evidence type="ECO:0000259" key="1">
    <source>
        <dbReference type="Pfam" id="PF12728"/>
    </source>
</evidence>
<dbReference type="Proteomes" id="UP000818266">
    <property type="component" value="Unassembled WGS sequence"/>
</dbReference>
<sequence length="99" mass="10859">MPDDPLNPIGRFVTLADVAEILSLSAAEVLALVRSGELPAIRLGSIGQWRVESSVLESFIADKYDEAKRLALWNEAEFADVAELFPDQGRNGQRRTSST</sequence>
<reference evidence="2 3" key="1">
    <citation type="submission" date="2020-03" db="EMBL/GenBank/DDBJ databases">
        <title>Chryseoglobus sp. isolated from a deep-sea seamount.</title>
        <authorList>
            <person name="Zhang D.-C."/>
        </authorList>
    </citation>
    <scope>NUCLEOTIDE SEQUENCE [LARGE SCALE GENOMIC DNA]</scope>
    <source>
        <strain evidence="2 3">KN1116</strain>
    </source>
</reference>
<comment type="caution">
    <text evidence="2">The sequence shown here is derived from an EMBL/GenBank/DDBJ whole genome shotgun (WGS) entry which is preliminary data.</text>
</comment>
<dbReference type="AlphaFoldDB" id="A0A9E5JLM4"/>
<evidence type="ECO:0000313" key="3">
    <source>
        <dbReference type="Proteomes" id="UP000818266"/>
    </source>
</evidence>
<dbReference type="EMBL" id="VIKT02000008">
    <property type="protein sequence ID" value="NHF62845.1"/>
    <property type="molecule type" value="Genomic_DNA"/>
</dbReference>
<keyword evidence="3" id="KW-1185">Reference proteome</keyword>
<organism evidence="2 3">
    <name type="scientific">Microcella pacifica</name>
    <dbReference type="NCBI Taxonomy" id="2591847"/>
    <lineage>
        <taxon>Bacteria</taxon>
        <taxon>Bacillati</taxon>
        <taxon>Actinomycetota</taxon>
        <taxon>Actinomycetes</taxon>
        <taxon>Micrococcales</taxon>
        <taxon>Microbacteriaceae</taxon>
        <taxon>Microcella</taxon>
    </lineage>
</organism>
<gene>
    <name evidence="2" type="ORF">FK219_006290</name>
</gene>
<dbReference type="InterPro" id="IPR041657">
    <property type="entry name" value="HTH_17"/>
</dbReference>
<feature type="domain" description="Helix-turn-helix" evidence="1">
    <location>
        <begin position="13"/>
        <end position="62"/>
    </location>
</feature>
<name>A0A9E5JLM4_9MICO</name>
<dbReference type="OrthoDB" id="5524782at2"/>
<proteinExistence type="predicted"/>
<dbReference type="RefSeq" id="WP_152582408.1">
    <property type="nucleotide sequence ID" value="NZ_JAVJPO010000018.1"/>
</dbReference>
<protein>
    <submittedName>
        <fullName evidence="2">Helix-turn-helix domain-containing protein</fullName>
    </submittedName>
</protein>